<reference evidence="1" key="1">
    <citation type="submission" date="2014-11" db="EMBL/GenBank/DDBJ databases">
        <authorList>
            <person name="Amaro Gonzalez C."/>
        </authorList>
    </citation>
    <scope>NUCLEOTIDE SEQUENCE</scope>
</reference>
<dbReference type="AlphaFoldDB" id="A0A0E9XRS0"/>
<protein>
    <submittedName>
        <fullName evidence="1">Uncharacterized protein</fullName>
    </submittedName>
</protein>
<evidence type="ECO:0000313" key="1">
    <source>
        <dbReference type="EMBL" id="JAI04556.1"/>
    </source>
</evidence>
<proteinExistence type="predicted"/>
<accession>A0A0E9XRS0</accession>
<dbReference type="EMBL" id="GBXM01004022">
    <property type="protein sequence ID" value="JAI04556.1"/>
    <property type="molecule type" value="Transcribed_RNA"/>
</dbReference>
<name>A0A0E9XRS0_ANGAN</name>
<sequence>MQPCTHRCTHKDIYLIKLHIDFHWISKNVVPQYCIALIWKWCHFFGQEDFF</sequence>
<reference evidence="1" key="2">
    <citation type="journal article" date="2015" name="Fish Shellfish Immunol.">
        <title>Early steps in the European eel (Anguilla anguilla)-Vibrio vulnificus interaction in the gills: Role of the RtxA13 toxin.</title>
        <authorList>
            <person name="Callol A."/>
            <person name="Pajuelo D."/>
            <person name="Ebbesson L."/>
            <person name="Teles M."/>
            <person name="MacKenzie S."/>
            <person name="Amaro C."/>
        </authorList>
    </citation>
    <scope>NUCLEOTIDE SEQUENCE</scope>
</reference>
<organism evidence="1">
    <name type="scientific">Anguilla anguilla</name>
    <name type="common">European freshwater eel</name>
    <name type="synonym">Muraena anguilla</name>
    <dbReference type="NCBI Taxonomy" id="7936"/>
    <lineage>
        <taxon>Eukaryota</taxon>
        <taxon>Metazoa</taxon>
        <taxon>Chordata</taxon>
        <taxon>Craniata</taxon>
        <taxon>Vertebrata</taxon>
        <taxon>Euteleostomi</taxon>
        <taxon>Actinopterygii</taxon>
        <taxon>Neopterygii</taxon>
        <taxon>Teleostei</taxon>
        <taxon>Anguilliformes</taxon>
        <taxon>Anguillidae</taxon>
        <taxon>Anguilla</taxon>
    </lineage>
</organism>